<evidence type="ECO:0000313" key="3">
    <source>
        <dbReference type="Proteomes" id="UP000314294"/>
    </source>
</evidence>
<evidence type="ECO:0000313" key="2">
    <source>
        <dbReference type="EMBL" id="TNN47038.1"/>
    </source>
</evidence>
<feature type="region of interest" description="Disordered" evidence="1">
    <location>
        <begin position="1"/>
        <end position="47"/>
    </location>
</feature>
<keyword evidence="3" id="KW-1185">Reference proteome</keyword>
<protein>
    <submittedName>
        <fullName evidence="2">Uncharacterized protein</fullName>
    </submittedName>
</protein>
<evidence type="ECO:0000256" key="1">
    <source>
        <dbReference type="SAM" id="MobiDB-lite"/>
    </source>
</evidence>
<dbReference type="AlphaFoldDB" id="A0A4Z2G0E7"/>
<organism evidence="2 3">
    <name type="scientific">Liparis tanakae</name>
    <name type="common">Tanaka's snailfish</name>
    <dbReference type="NCBI Taxonomy" id="230148"/>
    <lineage>
        <taxon>Eukaryota</taxon>
        <taxon>Metazoa</taxon>
        <taxon>Chordata</taxon>
        <taxon>Craniata</taxon>
        <taxon>Vertebrata</taxon>
        <taxon>Euteleostomi</taxon>
        <taxon>Actinopterygii</taxon>
        <taxon>Neopterygii</taxon>
        <taxon>Teleostei</taxon>
        <taxon>Neoteleostei</taxon>
        <taxon>Acanthomorphata</taxon>
        <taxon>Eupercaria</taxon>
        <taxon>Perciformes</taxon>
        <taxon>Cottioidei</taxon>
        <taxon>Cottales</taxon>
        <taxon>Liparidae</taxon>
        <taxon>Liparis</taxon>
    </lineage>
</organism>
<dbReference type="Proteomes" id="UP000314294">
    <property type="component" value="Unassembled WGS sequence"/>
</dbReference>
<proteinExistence type="predicted"/>
<accession>A0A4Z2G0E7</accession>
<gene>
    <name evidence="2" type="ORF">EYF80_042771</name>
</gene>
<feature type="region of interest" description="Disordered" evidence="1">
    <location>
        <begin position="120"/>
        <end position="165"/>
    </location>
</feature>
<sequence length="179" mass="18842">MKKSSSLPDRLRSCSSSTTDGCSGLGSSARLNGEGFSGPANGRTANAISTRRVENVDRGQVTPSAAAGRRGFLTCRAGCQCLTQRKLDGLQPGIVPQTRVVYELRVQRITTPPSVRSLVRSDVSLPGGAGAERLLTRPGSPRPAGNPRPEQPGRLAGSPESVMSRLPPRDALCNVTCFN</sequence>
<dbReference type="EMBL" id="SRLO01000760">
    <property type="protein sequence ID" value="TNN47038.1"/>
    <property type="molecule type" value="Genomic_DNA"/>
</dbReference>
<feature type="compositionally biased region" description="Low complexity" evidence="1">
    <location>
        <begin position="13"/>
        <end position="28"/>
    </location>
</feature>
<dbReference type="OrthoDB" id="5836119at2759"/>
<feature type="compositionally biased region" description="Pro residues" evidence="1">
    <location>
        <begin position="140"/>
        <end position="150"/>
    </location>
</feature>
<reference evidence="2 3" key="1">
    <citation type="submission" date="2019-03" db="EMBL/GenBank/DDBJ databases">
        <title>First draft genome of Liparis tanakae, snailfish: a comprehensive survey of snailfish specific genes.</title>
        <authorList>
            <person name="Kim W."/>
            <person name="Song I."/>
            <person name="Jeong J.-H."/>
            <person name="Kim D."/>
            <person name="Kim S."/>
            <person name="Ryu S."/>
            <person name="Song J.Y."/>
            <person name="Lee S.K."/>
        </authorList>
    </citation>
    <scope>NUCLEOTIDE SEQUENCE [LARGE SCALE GENOMIC DNA]</scope>
    <source>
        <tissue evidence="2">Muscle</tissue>
    </source>
</reference>
<name>A0A4Z2G0E7_9TELE</name>
<comment type="caution">
    <text evidence="2">The sequence shown here is derived from an EMBL/GenBank/DDBJ whole genome shotgun (WGS) entry which is preliminary data.</text>
</comment>